<dbReference type="InterPro" id="IPR000999">
    <property type="entry name" value="RNase_III_dom"/>
</dbReference>
<dbReference type="SMART" id="SM00535">
    <property type="entry name" value="RIBOc"/>
    <property type="match status" value="1"/>
</dbReference>
<feature type="binding site" evidence="15">
    <location>
        <position position="122"/>
    </location>
    <ligand>
        <name>Mg(2+)</name>
        <dbReference type="ChEBI" id="CHEBI:18420"/>
    </ligand>
</feature>
<dbReference type="InterPro" id="IPR014720">
    <property type="entry name" value="dsRBD_dom"/>
</dbReference>
<evidence type="ECO:0000256" key="9">
    <source>
        <dbReference type="ARBA" id="ARBA00022722"/>
    </source>
</evidence>
<name>A0A5C8P8C2_9HYPH</name>
<feature type="active site" evidence="15">
    <location>
        <position position="53"/>
    </location>
</feature>
<evidence type="ECO:0000256" key="12">
    <source>
        <dbReference type="ARBA" id="ARBA00022801"/>
    </source>
</evidence>
<evidence type="ECO:0000256" key="3">
    <source>
        <dbReference type="ARBA" id="ARBA00010183"/>
    </source>
</evidence>
<evidence type="ECO:0000256" key="8">
    <source>
        <dbReference type="ARBA" id="ARBA00022694"/>
    </source>
</evidence>
<evidence type="ECO:0000313" key="19">
    <source>
        <dbReference type="Proteomes" id="UP000321638"/>
    </source>
</evidence>
<keyword evidence="8 15" id="KW-0819">tRNA processing</keyword>
<proteinExistence type="inferred from homology"/>
<keyword evidence="12 15" id="KW-0378">Hydrolase</keyword>
<comment type="cofactor">
    <cofactor evidence="15">
        <name>Mg(2+)</name>
        <dbReference type="ChEBI" id="CHEBI:18420"/>
    </cofactor>
</comment>
<accession>A0A5C8P8C2</accession>
<keyword evidence="7 15" id="KW-0507">mRNA processing</keyword>
<dbReference type="CDD" id="cd00593">
    <property type="entry name" value="RIBOc"/>
    <property type="match status" value="1"/>
</dbReference>
<evidence type="ECO:0000259" key="16">
    <source>
        <dbReference type="PROSITE" id="PS50137"/>
    </source>
</evidence>
<dbReference type="AlphaFoldDB" id="A0A5C8P8C2"/>
<dbReference type="Gene3D" id="1.10.1520.10">
    <property type="entry name" value="Ribonuclease III domain"/>
    <property type="match status" value="1"/>
</dbReference>
<dbReference type="PANTHER" id="PTHR11207:SF0">
    <property type="entry name" value="RIBONUCLEASE 3"/>
    <property type="match status" value="1"/>
</dbReference>
<dbReference type="PROSITE" id="PS00517">
    <property type="entry name" value="RNASE_3_1"/>
    <property type="match status" value="1"/>
</dbReference>
<dbReference type="EMBL" id="VDUZ01000067">
    <property type="protein sequence ID" value="TXL70039.1"/>
    <property type="molecule type" value="Genomic_DNA"/>
</dbReference>
<evidence type="ECO:0000256" key="5">
    <source>
        <dbReference type="ARBA" id="ARBA00022490"/>
    </source>
</evidence>
<evidence type="ECO:0000313" key="18">
    <source>
        <dbReference type="EMBL" id="TXL70039.1"/>
    </source>
</evidence>
<dbReference type="GO" id="GO:0005737">
    <property type="term" value="C:cytoplasm"/>
    <property type="evidence" value="ECO:0007669"/>
    <property type="project" value="UniProtKB-SubCell"/>
</dbReference>
<feature type="active site" evidence="15">
    <location>
        <position position="125"/>
    </location>
</feature>
<dbReference type="PROSITE" id="PS50142">
    <property type="entry name" value="RNASE_3_2"/>
    <property type="match status" value="1"/>
</dbReference>
<evidence type="ECO:0000256" key="4">
    <source>
        <dbReference type="ARBA" id="ARBA00011738"/>
    </source>
</evidence>
<sequence length="229" mass="25281">MDREQAFAAALGHDFANRELLREALTHRSAIDRQRGRNLDLQHGNERLEFLGDRVLSLAVADVLIRRFPLESEGELARRHAALVRAETLVEVARVIGLGAHLLLADSEEATGGREKPAILADACEAVIGAVYRDGGLEAARSFVERYWVPRIEHDPKPPRDPKTALQEWAQGRGLPLPSYREVGRDGPPHAPQFIMEVMVRGRTPAHGSGKTKREAERAAATAMLDALK</sequence>
<dbReference type="GO" id="GO:0019843">
    <property type="term" value="F:rRNA binding"/>
    <property type="evidence" value="ECO:0007669"/>
    <property type="project" value="UniProtKB-KW"/>
</dbReference>
<dbReference type="EC" id="3.1.26.3" evidence="15"/>
<dbReference type="HAMAP" id="MF_00104">
    <property type="entry name" value="RNase_III"/>
    <property type="match status" value="1"/>
</dbReference>
<comment type="similarity">
    <text evidence="3">Belongs to the ribonuclease III family.</text>
</comment>
<comment type="function">
    <text evidence="15">Digests double-stranded RNA. Involved in the processing of primary rRNA transcript to yield the immediate precursors to the large and small rRNAs (23S and 16S). Processes some mRNAs, and tRNAs when they are encoded in the rRNA operon. Processes pre-crRNA and tracrRNA of type II CRISPR loci if present in the organism.</text>
</comment>
<organism evidence="18 19">
    <name type="scientific">Vineibacter terrae</name>
    <dbReference type="NCBI Taxonomy" id="2586908"/>
    <lineage>
        <taxon>Bacteria</taxon>
        <taxon>Pseudomonadati</taxon>
        <taxon>Pseudomonadota</taxon>
        <taxon>Alphaproteobacteria</taxon>
        <taxon>Hyphomicrobiales</taxon>
        <taxon>Vineibacter</taxon>
    </lineage>
</organism>
<comment type="catalytic activity">
    <reaction evidence="1 15">
        <text>Endonucleolytic cleavage to 5'-phosphomonoester.</text>
        <dbReference type="EC" id="3.1.26.3"/>
    </reaction>
</comment>
<keyword evidence="15" id="KW-0699">rRNA-binding</keyword>
<dbReference type="PROSITE" id="PS50137">
    <property type="entry name" value="DS_RBD"/>
    <property type="match status" value="1"/>
</dbReference>
<dbReference type="FunFam" id="1.10.1520.10:FF:000001">
    <property type="entry name" value="Ribonuclease 3"/>
    <property type="match status" value="1"/>
</dbReference>
<keyword evidence="11 15" id="KW-0255">Endonuclease</keyword>
<dbReference type="GO" id="GO:0046872">
    <property type="term" value="F:metal ion binding"/>
    <property type="evidence" value="ECO:0007669"/>
    <property type="project" value="UniProtKB-KW"/>
</dbReference>
<keyword evidence="19" id="KW-1185">Reference proteome</keyword>
<dbReference type="SUPFAM" id="SSF54768">
    <property type="entry name" value="dsRNA-binding domain-like"/>
    <property type="match status" value="1"/>
</dbReference>
<dbReference type="SUPFAM" id="SSF69065">
    <property type="entry name" value="RNase III domain-like"/>
    <property type="match status" value="1"/>
</dbReference>
<dbReference type="GO" id="GO:0006364">
    <property type="term" value="P:rRNA processing"/>
    <property type="evidence" value="ECO:0007669"/>
    <property type="project" value="UniProtKB-UniRule"/>
</dbReference>
<evidence type="ECO:0000256" key="10">
    <source>
        <dbReference type="ARBA" id="ARBA00022723"/>
    </source>
</evidence>
<feature type="domain" description="DRBM" evidence="16">
    <location>
        <begin position="161"/>
        <end position="229"/>
    </location>
</feature>
<keyword evidence="10 15" id="KW-0479">Metal-binding</keyword>
<comment type="caution">
    <text evidence="18">The sequence shown here is derived from an EMBL/GenBank/DDBJ whole genome shotgun (WGS) entry which is preliminary data.</text>
</comment>
<dbReference type="GO" id="GO:0003725">
    <property type="term" value="F:double-stranded RNA binding"/>
    <property type="evidence" value="ECO:0007669"/>
    <property type="project" value="TreeGrafter"/>
</dbReference>
<evidence type="ECO:0000259" key="17">
    <source>
        <dbReference type="PROSITE" id="PS50142"/>
    </source>
</evidence>
<dbReference type="Pfam" id="PF00035">
    <property type="entry name" value="dsrm"/>
    <property type="match status" value="1"/>
</dbReference>
<evidence type="ECO:0000256" key="7">
    <source>
        <dbReference type="ARBA" id="ARBA00022664"/>
    </source>
</evidence>
<evidence type="ECO:0000256" key="1">
    <source>
        <dbReference type="ARBA" id="ARBA00000109"/>
    </source>
</evidence>
<keyword evidence="9 15" id="KW-0540">Nuclease</keyword>
<dbReference type="SMART" id="SM00358">
    <property type="entry name" value="DSRM"/>
    <property type="match status" value="1"/>
</dbReference>
<dbReference type="CDD" id="cd10845">
    <property type="entry name" value="DSRM_RNAse_III_family"/>
    <property type="match status" value="1"/>
</dbReference>
<dbReference type="GO" id="GO:0008033">
    <property type="term" value="P:tRNA processing"/>
    <property type="evidence" value="ECO:0007669"/>
    <property type="project" value="UniProtKB-KW"/>
</dbReference>
<dbReference type="Gene3D" id="3.30.160.20">
    <property type="match status" value="1"/>
</dbReference>
<feature type="domain" description="RNase III" evidence="17">
    <location>
        <begin position="4"/>
        <end position="136"/>
    </location>
</feature>
<keyword evidence="6 15" id="KW-0698">rRNA processing</keyword>
<feature type="binding site" evidence="15">
    <location>
        <position position="49"/>
    </location>
    <ligand>
        <name>Mg(2+)</name>
        <dbReference type="ChEBI" id="CHEBI:18420"/>
    </ligand>
</feature>
<dbReference type="Proteomes" id="UP000321638">
    <property type="component" value="Unassembled WGS sequence"/>
</dbReference>
<protein>
    <recommendedName>
        <fullName evidence="15">Ribonuclease 3</fullName>
        <ecNumber evidence="15">3.1.26.3</ecNumber>
    </recommendedName>
    <alternativeName>
        <fullName evidence="15">Ribonuclease III</fullName>
        <shortName evidence="15">RNase III</shortName>
    </alternativeName>
</protein>
<feature type="binding site" evidence="15">
    <location>
        <position position="125"/>
    </location>
    <ligand>
        <name>Mg(2+)</name>
        <dbReference type="ChEBI" id="CHEBI:18420"/>
    </ligand>
</feature>
<dbReference type="Pfam" id="PF14622">
    <property type="entry name" value="Ribonucleas_3_3"/>
    <property type="match status" value="1"/>
</dbReference>
<dbReference type="GO" id="GO:0004525">
    <property type="term" value="F:ribonuclease III activity"/>
    <property type="evidence" value="ECO:0007669"/>
    <property type="project" value="UniProtKB-UniRule"/>
</dbReference>
<evidence type="ECO:0000256" key="13">
    <source>
        <dbReference type="ARBA" id="ARBA00022842"/>
    </source>
</evidence>
<dbReference type="OrthoDB" id="9805026at2"/>
<evidence type="ECO:0000256" key="14">
    <source>
        <dbReference type="ARBA" id="ARBA00022884"/>
    </source>
</evidence>
<dbReference type="NCBIfam" id="TIGR02191">
    <property type="entry name" value="RNaseIII"/>
    <property type="match status" value="1"/>
</dbReference>
<keyword evidence="13 15" id="KW-0460">Magnesium</keyword>
<dbReference type="GO" id="GO:0006397">
    <property type="term" value="P:mRNA processing"/>
    <property type="evidence" value="ECO:0007669"/>
    <property type="project" value="UniProtKB-UniRule"/>
</dbReference>
<evidence type="ECO:0000256" key="2">
    <source>
        <dbReference type="ARBA" id="ARBA00004496"/>
    </source>
</evidence>
<dbReference type="InterPro" id="IPR011907">
    <property type="entry name" value="RNase_III"/>
</dbReference>
<evidence type="ECO:0000256" key="6">
    <source>
        <dbReference type="ARBA" id="ARBA00022552"/>
    </source>
</evidence>
<comment type="subunit">
    <text evidence="4 15">Homodimer.</text>
</comment>
<keyword evidence="5 15" id="KW-0963">Cytoplasm</keyword>
<evidence type="ECO:0000256" key="11">
    <source>
        <dbReference type="ARBA" id="ARBA00022759"/>
    </source>
</evidence>
<dbReference type="GO" id="GO:0042802">
    <property type="term" value="F:identical protein binding"/>
    <property type="evidence" value="ECO:0007669"/>
    <property type="project" value="UniProtKB-ARBA"/>
</dbReference>
<dbReference type="FunFam" id="3.30.160.20:FF:000003">
    <property type="entry name" value="Ribonuclease 3"/>
    <property type="match status" value="1"/>
</dbReference>
<gene>
    <name evidence="15 18" type="primary">rnc</name>
    <name evidence="18" type="ORF">FHP25_36560</name>
</gene>
<evidence type="ECO:0000256" key="15">
    <source>
        <dbReference type="HAMAP-Rule" id="MF_00104"/>
    </source>
</evidence>
<dbReference type="InterPro" id="IPR036389">
    <property type="entry name" value="RNase_III_sf"/>
</dbReference>
<dbReference type="GO" id="GO:0010468">
    <property type="term" value="P:regulation of gene expression"/>
    <property type="evidence" value="ECO:0007669"/>
    <property type="project" value="TreeGrafter"/>
</dbReference>
<keyword evidence="14 15" id="KW-0694">RNA-binding</keyword>
<reference evidence="18 19" key="1">
    <citation type="submission" date="2019-06" db="EMBL/GenBank/DDBJ databases">
        <title>New taxonomy in bacterial strain CC-CFT640, isolated from vineyard.</title>
        <authorList>
            <person name="Lin S.-Y."/>
            <person name="Tsai C.-F."/>
            <person name="Young C.-C."/>
        </authorList>
    </citation>
    <scope>NUCLEOTIDE SEQUENCE [LARGE SCALE GENOMIC DNA]</scope>
    <source>
        <strain evidence="18 19">CC-CFT640</strain>
    </source>
</reference>
<comment type="subcellular location">
    <subcellularLocation>
        <location evidence="2 15">Cytoplasm</location>
    </subcellularLocation>
</comment>
<dbReference type="PANTHER" id="PTHR11207">
    <property type="entry name" value="RIBONUCLEASE III"/>
    <property type="match status" value="1"/>
</dbReference>